<dbReference type="Gene3D" id="1.10.357.10">
    <property type="entry name" value="Tetracycline Repressor, domain 2"/>
    <property type="match status" value="1"/>
</dbReference>
<keyword evidence="1 2" id="KW-0238">DNA-binding</keyword>
<evidence type="ECO:0000313" key="5">
    <source>
        <dbReference type="Proteomes" id="UP000242972"/>
    </source>
</evidence>
<reference evidence="4 5" key="1">
    <citation type="journal article" date="2014" name="BMC Genomics">
        <title>Comparison of environmental and isolate Sulfobacillus genomes reveals diverse carbon, sulfur, nitrogen, and hydrogen metabolisms.</title>
        <authorList>
            <person name="Justice N.B."/>
            <person name="Norman A."/>
            <person name="Brown C.T."/>
            <person name="Singh A."/>
            <person name="Thomas B.C."/>
            <person name="Banfield J.F."/>
        </authorList>
    </citation>
    <scope>NUCLEOTIDE SEQUENCE [LARGE SCALE GENOMIC DNA]</scope>
    <source>
        <strain evidence="4">AMDSBA4</strain>
    </source>
</reference>
<dbReference type="SUPFAM" id="SSF46689">
    <property type="entry name" value="Homeodomain-like"/>
    <property type="match status" value="1"/>
</dbReference>
<comment type="caution">
    <text evidence="4">The sequence shown here is derived from an EMBL/GenBank/DDBJ whole genome shotgun (WGS) entry which is preliminary data.</text>
</comment>
<evidence type="ECO:0000256" key="2">
    <source>
        <dbReference type="PROSITE-ProRule" id="PRU00335"/>
    </source>
</evidence>
<dbReference type="InterPro" id="IPR001647">
    <property type="entry name" value="HTH_TetR"/>
</dbReference>
<evidence type="ECO:0000259" key="3">
    <source>
        <dbReference type="PROSITE" id="PS50977"/>
    </source>
</evidence>
<dbReference type="AlphaFoldDB" id="A0A2T2XE71"/>
<evidence type="ECO:0000313" key="4">
    <source>
        <dbReference type="EMBL" id="PSR32756.1"/>
    </source>
</evidence>
<gene>
    <name evidence="4" type="ORF">C7B46_13125</name>
</gene>
<feature type="domain" description="HTH tetR-type" evidence="3">
    <location>
        <begin position="9"/>
        <end position="69"/>
    </location>
</feature>
<sequence length="236" mass="27212">MSKKEIQRARIRQYFIDATREVIREEGIGNVTIRKVADLAGYNSATIYNYFEDVSHLIFFAAMTYLREYVKDLAEHVKHVENALDEYLLIWERFCVHSFSQPEIYHAIFGSNLGELPDDIVKSYYDMSPDDLDDLPPELLPMLLEANLNKRSEIALQRCIQAGYVNPADSQKVTNLIVLIYTGMLSLFYNKRRNYTVETATTLVVEYIRIIIVTSKVMFNDLGEPTDGHDQQPANV</sequence>
<name>A0A2T2XE71_9FIRM</name>
<dbReference type="Proteomes" id="UP000242972">
    <property type="component" value="Unassembled WGS sequence"/>
</dbReference>
<protein>
    <submittedName>
        <fullName evidence="4">TetR family transcriptional regulator</fullName>
    </submittedName>
</protein>
<dbReference type="EMBL" id="PXYW01000033">
    <property type="protein sequence ID" value="PSR32756.1"/>
    <property type="molecule type" value="Genomic_DNA"/>
</dbReference>
<dbReference type="Pfam" id="PF00440">
    <property type="entry name" value="TetR_N"/>
    <property type="match status" value="1"/>
</dbReference>
<evidence type="ECO:0000256" key="1">
    <source>
        <dbReference type="ARBA" id="ARBA00023125"/>
    </source>
</evidence>
<proteinExistence type="predicted"/>
<feature type="DNA-binding region" description="H-T-H motif" evidence="2">
    <location>
        <begin position="32"/>
        <end position="51"/>
    </location>
</feature>
<dbReference type="GO" id="GO:0003677">
    <property type="term" value="F:DNA binding"/>
    <property type="evidence" value="ECO:0007669"/>
    <property type="project" value="UniProtKB-UniRule"/>
</dbReference>
<dbReference type="InterPro" id="IPR009057">
    <property type="entry name" value="Homeodomain-like_sf"/>
</dbReference>
<organism evidence="4 5">
    <name type="scientific">Sulfobacillus benefaciens</name>
    <dbReference type="NCBI Taxonomy" id="453960"/>
    <lineage>
        <taxon>Bacteria</taxon>
        <taxon>Bacillati</taxon>
        <taxon>Bacillota</taxon>
        <taxon>Clostridia</taxon>
        <taxon>Eubacteriales</taxon>
        <taxon>Clostridiales Family XVII. Incertae Sedis</taxon>
        <taxon>Sulfobacillus</taxon>
    </lineage>
</organism>
<accession>A0A2T2XE71</accession>
<dbReference type="PROSITE" id="PS50977">
    <property type="entry name" value="HTH_TETR_2"/>
    <property type="match status" value="1"/>
</dbReference>